<accession>A0AA40SRV0</accession>
<gene>
    <name evidence="1" type="ORF">BKA10_003047</name>
</gene>
<sequence length="61" mass="6742">MTDLHGDSDQLFEPVRHKLREYVDAEPGFSAQLAIHHRGRLVVDLAVGSALSRESLTGVSR</sequence>
<name>A0AA40SRV0_9MICO</name>
<proteinExistence type="predicted"/>
<evidence type="ECO:0000313" key="1">
    <source>
        <dbReference type="EMBL" id="MBB4141253.1"/>
    </source>
</evidence>
<dbReference type="Proteomes" id="UP000549113">
    <property type="component" value="Unassembled WGS sequence"/>
</dbReference>
<organism evidence="1 2">
    <name type="scientific">Microbacterium invictum</name>
    <dbReference type="NCBI Taxonomy" id="515415"/>
    <lineage>
        <taxon>Bacteria</taxon>
        <taxon>Bacillati</taxon>
        <taxon>Actinomycetota</taxon>
        <taxon>Actinomycetes</taxon>
        <taxon>Micrococcales</taxon>
        <taxon>Microbacteriaceae</taxon>
        <taxon>Microbacterium</taxon>
    </lineage>
</organism>
<reference evidence="1 2" key="1">
    <citation type="submission" date="2020-08" db="EMBL/GenBank/DDBJ databases">
        <title>Sequencing the genomes of 1000 actinobacteria strains.</title>
        <authorList>
            <person name="Klenk H.-P."/>
        </authorList>
    </citation>
    <scope>NUCLEOTIDE SEQUENCE [LARGE SCALE GENOMIC DNA]</scope>
    <source>
        <strain evidence="1 2">DSM 19600</strain>
    </source>
</reference>
<protein>
    <submittedName>
        <fullName evidence="1">Uncharacterized protein</fullName>
    </submittedName>
</protein>
<dbReference type="InterPro" id="IPR012338">
    <property type="entry name" value="Beta-lactam/transpept-like"/>
</dbReference>
<dbReference type="RefSeq" id="WP_183500750.1">
    <property type="nucleotide sequence ID" value="NZ_BAABCO010000003.1"/>
</dbReference>
<comment type="caution">
    <text evidence="1">The sequence shown here is derived from an EMBL/GenBank/DDBJ whole genome shotgun (WGS) entry which is preliminary data.</text>
</comment>
<dbReference type="EMBL" id="JACIFH010000001">
    <property type="protein sequence ID" value="MBB4141253.1"/>
    <property type="molecule type" value="Genomic_DNA"/>
</dbReference>
<keyword evidence="2" id="KW-1185">Reference proteome</keyword>
<evidence type="ECO:0000313" key="2">
    <source>
        <dbReference type="Proteomes" id="UP000549113"/>
    </source>
</evidence>
<dbReference type="AlphaFoldDB" id="A0AA40SRV0"/>
<dbReference type="Gene3D" id="3.40.710.10">
    <property type="entry name" value="DD-peptidase/beta-lactamase superfamily"/>
    <property type="match status" value="1"/>
</dbReference>